<proteinExistence type="predicted"/>
<keyword evidence="3" id="KW-1185">Reference proteome</keyword>
<accession>A0A4R4E1H4</accession>
<reference evidence="2 3" key="1">
    <citation type="submission" date="2019-03" db="EMBL/GenBank/DDBJ databases">
        <authorList>
            <person name="Kim M.K.M."/>
        </authorList>
    </citation>
    <scope>NUCLEOTIDE SEQUENCE [LARGE SCALE GENOMIC DNA]</scope>
    <source>
        <strain evidence="2 3">17J68-15</strain>
    </source>
</reference>
<dbReference type="RefSeq" id="WP_131851822.1">
    <property type="nucleotide sequence ID" value="NZ_SKFH01000011.1"/>
</dbReference>
<comment type="caution">
    <text evidence="2">The sequence shown here is derived from an EMBL/GenBank/DDBJ whole genome shotgun (WGS) entry which is preliminary data.</text>
</comment>
<protein>
    <submittedName>
        <fullName evidence="2">Uncharacterized protein</fullName>
    </submittedName>
</protein>
<feature type="compositionally biased region" description="Basic and acidic residues" evidence="1">
    <location>
        <begin position="35"/>
        <end position="60"/>
    </location>
</feature>
<evidence type="ECO:0000313" key="2">
    <source>
        <dbReference type="EMBL" id="TCZ72208.1"/>
    </source>
</evidence>
<sequence length="60" mass="6596">MEEKKQQDAPEQAAPQQAVSGVPVNEWQPALDSSADERARAGHSGEGDRTDTDEMMRLQD</sequence>
<gene>
    <name evidence="2" type="ORF">E0486_08940</name>
</gene>
<dbReference type="Proteomes" id="UP000295164">
    <property type="component" value="Unassembled WGS sequence"/>
</dbReference>
<evidence type="ECO:0000313" key="3">
    <source>
        <dbReference type="Proteomes" id="UP000295164"/>
    </source>
</evidence>
<name>A0A4R4E1H4_9BACT</name>
<feature type="compositionally biased region" description="Low complexity" evidence="1">
    <location>
        <begin position="9"/>
        <end position="18"/>
    </location>
</feature>
<organism evidence="2 3">
    <name type="scientific">Flaviaesturariibacter aridisoli</name>
    <dbReference type="NCBI Taxonomy" id="2545761"/>
    <lineage>
        <taxon>Bacteria</taxon>
        <taxon>Pseudomonadati</taxon>
        <taxon>Bacteroidota</taxon>
        <taxon>Chitinophagia</taxon>
        <taxon>Chitinophagales</taxon>
        <taxon>Chitinophagaceae</taxon>
        <taxon>Flaviaestuariibacter</taxon>
    </lineage>
</organism>
<evidence type="ECO:0000256" key="1">
    <source>
        <dbReference type="SAM" id="MobiDB-lite"/>
    </source>
</evidence>
<feature type="region of interest" description="Disordered" evidence="1">
    <location>
        <begin position="1"/>
        <end position="60"/>
    </location>
</feature>
<dbReference type="AlphaFoldDB" id="A0A4R4E1H4"/>
<dbReference type="EMBL" id="SKFH01000011">
    <property type="protein sequence ID" value="TCZ72208.1"/>
    <property type="molecule type" value="Genomic_DNA"/>
</dbReference>